<comment type="caution">
    <text evidence="3">The sequence shown here is derived from an EMBL/GenBank/DDBJ whole genome shotgun (WGS) entry which is preliminary data.</text>
</comment>
<dbReference type="PANTHER" id="PTHR28663">
    <property type="entry name" value="COILED-COIL DOMAIN-CONTAINING PROTEIN 173"/>
    <property type="match status" value="1"/>
</dbReference>
<dbReference type="PANTHER" id="PTHR28663:SF1">
    <property type="entry name" value="CILIA- AND FLAGELLA- ASSOCIATED PROTEIN 210"/>
    <property type="match status" value="1"/>
</dbReference>
<feature type="compositionally biased region" description="Basic and acidic residues" evidence="2">
    <location>
        <begin position="510"/>
        <end position="519"/>
    </location>
</feature>
<reference evidence="3 4" key="1">
    <citation type="journal article" date="2019" name="Sci. Rep.">
        <title>Comparative genomics of chytrid fungi reveal insights into the obligate biotrophic and pathogenic lifestyle of Synchytrium endobioticum.</title>
        <authorList>
            <person name="van de Vossenberg B.T.L.H."/>
            <person name="Warris S."/>
            <person name="Nguyen H.D.T."/>
            <person name="van Gent-Pelzer M.P.E."/>
            <person name="Joly D.L."/>
            <person name="van de Geest H.C."/>
            <person name="Bonants P.J.M."/>
            <person name="Smith D.S."/>
            <person name="Levesque C.A."/>
            <person name="van der Lee T.A.J."/>
        </authorList>
    </citation>
    <scope>NUCLEOTIDE SEQUENCE [LARGE SCALE GENOMIC DNA]</scope>
    <source>
        <strain evidence="3 4">CBS 809.83</strain>
    </source>
</reference>
<dbReference type="AlphaFoldDB" id="A0A507EDJ0"/>
<feature type="coiled-coil region" evidence="1">
    <location>
        <begin position="396"/>
        <end position="425"/>
    </location>
</feature>
<evidence type="ECO:0000256" key="1">
    <source>
        <dbReference type="SAM" id="Coils"/>
    </source>
</evidence>
<accession>A0A507EDJ0</accession>
<protein>
    <recommendedName>
        <fullName evidence="5">Trichohyalin-plectin-homology domain-containing protein</fullName>
    </recommendedName>
</protein>
<feature type="region of interest" description="Disordered" evidence="2">
    <location>
        <begin position="510"/>
        <end position="535"/>
    </location>
</feature>
<feature type="coiled-coil region" evidence="1">
    <location>
        <begin position="451"/>
        <end position="481"/>
    </location>
</feature>
<name>A0A507EDJ0_9FUNG</name>
<keyword evidence="1" id="KW-0175">Coiled coil</keyword>
<feature type="coiled-coil region" evidence="1">
    <location>
        <begin position="92"/>
        <end position="119"/>
    </location>
</feature>
<dbReference type="Proteomes" id="UP000318582">
    <property type="component" value="Unassembled WGS sequence"/>
</dbReference>
<dbReference type="STRING" id="109895.A0A507EDJ0"/>
<sequence>MPVQHRSPAAASSVTVPVQNLFIPYNAKLDATSIPRAAELPTLVNNQDIEYARALTKQHRPEQLLRAAMLKEKAELHEASIKRAGSWHNTIMGGRRQRLAAKEERLKKQEEEKQKIDAEWALVKQNERKKAIDRAKYLQHVEQPRIRQMHSALLQSNVLQERDMQVAQHKEELRRQREFTNATAAAQNDLAHQAVIDDLQAQIRARVATVRCGREQAQQAEERRKELKRIGSGGILALKITGSPTDAVPEPEARLDYAAQEAAIRVAKAAEWEKKQAQVELQRKALDEITAKHRIEKQQQREEETKKNEENIKFAQMKELFAAQRKHAEHHIVRQRQHRSELAGRVAAEEQENKRKVQDVFYERNVHAHDGQLEQRLAAEHHKRQLAVLDENEFKLKHAIERQERIKQEREAAVAERLQNEKEDEADIQADYGIARSKQVELDKLKAAHREQILQHEKERAERAARKIVEEESELKATDRADTEFEAYAMGLISEWGAAGKDVKPLLRVLRQEHGDRKPPPPAASQSRTTDSFARLGMGYVTRSGAII</sequence>
<evidence type="ECO:0000256" key="2">
    <source>
        <dbReference type="SAM" id="MobiDB-lite"/>
    </source>
</evidence>
<evidence type="ECO:0008006" key="5">
    <source>
        <dbReference type="Google" id="ProtNLM"/>
    </source>
</evidence>
<gene>
    <name evidence="3" type="ORF">PhCBS80983_g00657</name>
</gene>
<keyword evidence="4" id="KW-1185">Reference proteome</keyword>
<proteinExistence type="predicted"/>
<dbReference type="InterPro" id="IPR039986">
    <property type="entry name" value="CFAP210"/>
</dbReference>
<evidence type="ECO:0000313" key="3">
    <source>
        <dbReference type="EMBL" id="TPX62193.1"/>
    </source>
</evidence>
<dbReference type="EMBL" id="QEAQ01000004">
    <property type="protein sequence ID" value="TPX62193.1"/>
    <property type="molecule type" value="Genomic_DNA"/>
</dbReference>
<organism evidence="3 4">
    <name type="scientific">Powellomyces hirtus</name>
    <dbReference type="NCBI Taxonomy" id="109895"/>
    <lineage>
        <taxon>Eukaryota</taxon>
        <taxon>Fungi</taxon>
        <taxon>Fungi incertae sedis</taxon>
        <taxon>Chytridiomycota</taxon>
        <taxon>Chytridiomycota incertae sedis</taxon>
        <taxon>Chytridiomycetes</taxon>
        <taxon>Spizellomycetales</taxon>
        <taxon>Powellomycetaceae</taxon>
        <taxon>Powellomyces</taxon>
    </lineage>
</organism>
<evidence type="ECO:0000313" key="4">
    <source>
        <dbReference type="Proteomes" id="UP000318582"/>
    </source>
</evidence>